<name>A0A0A2C365_PROMR</name>
<protein>
    <submittedName>
        <fullName evidence="2">Butyryltransferase</fullName>
    </submittedName>
</protein>
<evidence type="ECO:0000259" key="1">
    <source>
        <dbReference type="Pfam" id="PF13302"/>
    </source>
</evidence>
<feature type="domain" description="N-acetyltransferase" evidence="1">
    <location>
        <begin position="8"/>
        <end position="142"/>
    </location>
</feature>
<dbReference type="Pfam" id="PF13302">
    <property type="entry name" value="Acetyltransf_3"/>
    <property type="match status" value="1"/>
</dbReference>
<keyword evidence="2" id="KW-0808">Transferase</keyword>
<dbReference type="AlphaFoldDB" id="A0A0A2C365"/>
<organism evidence="2 3">
    <name type="scientific">Prochlorococcus marinus str. PAC1</name>
    <dbReference type="NCBI Taxonomy" id="59924"/>
    <lineage>
        <taxon>Bacteria</taxon>
        <taxon>Bacillati</taxon>
        <taxon>Cyanobacteriota</taxon>
        <taxon>Cyanophyceae</taxon>
        <taxon>Synechococcales</taxon>
        <taxon>Prochlorococcaceae</taxon>
        <taxon>Prochlorococcus</taxon>
    </lineage>
</organism>
<accession>A0A0A2C365</accession>
<dbReference type="EMBL" id="JNAX01000010">
    <property type="protein sequence ID" value="KGG20801.1"/>
    <property type="molecule type" value="Genomic_DNA"/>
</dbReference>
<evidence type="ECO:0000313" key="3">
    <source>
        <dbReference type="Proteomes" id="UP000030392"/>
    </source>
</evidence>
<evidence type="ECO:0000313" key="2">
    <source>
        <dbReference type="EMBL" id="KGG20801.1"/>
    </source>
</evidence>
<sequence length="176" mass="20895">MRLNSKKLFFRSAAIEDSDFIYKLRSSKGQFINNQGFTKKVNQDWISQCSQREKDGKEFYFIISDSNKDVGVVRIYKINYEEKTFAWGSWILIDGCSPLYAIISAVMVYTFAFEYLGMKKSFFDVRNDNFKVKSFHEKTGAKFLKNDELDTFYSFDEVGYKNLRDKYRKYTGEIQW</sequence>
<gene>
    <name evidence="2" type="ORF">EV03_0737</name>
</gene>
<comment type="caution">
    <text evidence="2">The sequence shown here is derived from an EMBL/GenBank/DDBJ whole genome shotgun (WGS) entry which is preliminary data.</text>
</comment>
<dbReference type="SUPFAM" id="SSF55729">
    <property type="entry name" value="Acyl-CoA N-acyltransferases (Nat)"/>
    <property type="match status" value="1"/>
</dbReference>
<dbReference type="InterPro" id="IPR016181">
    <property type="entry name" value="Acyl_CoA_acyltransferase"/>
</dbReference>
<dbReference type="GO" id="GO:0016747">
    <property type="term" value="F:acyltransferase activity, transferring groups other than amino-acyl groups"/>
    <property type="evidence" value="ECO:0007669"/>
    <property type="project" value="InterPro"/>
</dbReference>
<dbReference type="Gene3D" id="3.40.630.30">
    <property type="match status" value="1"/>
</dbReference>
<proteinExistence type="predicted"/>
<dbReference type="InterPro" id="IPR000182">
    <property type="entry name" value="GNAT_dom"/>
</dbReference>
<dbReference type="Proteomes" id="UP000030392">
    <property type="component" value="Unassembled WGS sequence"/>
</dbReference>
<reference evidence="3" key="1">
    <citation type="journal article" date="2014" name="Sci. Data">
        <title>Genomes of diverse isolates of the marine cyanobacterium Prochlorococcus.</title>
        <authorList>
            <person name="Biller S."/>
            <person name="Berube P."/>
            <person name="Thompson J."/>
            <person name="Kelly L."/>
            <person name="Roggensack S."/>
            <person name="Awad L."/>
            <person name="Roache-Johnson K."/>
            <person name="Ding H."/>
            <person name="Giovannoni S.J."/>
            <person name="Moore L.R."/>
            <person name="Chisholm S.W."/>
        </authorList>
    </citation>
    <scope>NUCLEOTIDE SEQUENCE [LARGE SCALE GENOMIC DNA]</scope>
    <source>
        <strain evidence="3">PAC1</strain>
    </source>
</reference>
<dbReference type="RefSeq" id="WP_036905248.1">
    <property type="nucleotide sequence ID" value="NZ_CP138967.1"/>
</dbReference>